<feature type="domain" description="Protein HGH1 N-terminal" evidence="4">
    <location>
        <begin position="126"/>
        <end position="445"/>
    </location>
</feature>
<protein>
    <recommendedName>
        <fullName evidence="2">Protein HGH1 homolog</fullName>
    </recommendedName>
</protein>
<dbReference type="OrthoDB" id="338814at2759"/>
<dbReference type="Gene3D" id="1.25.10.10">
    <property type="entry name" value="Leucine-rich Repeat Variant"/>
    <property type="match status" value="1"/>
</dbReference>
<dbReference type="Pfam" id="PF04063">
    <property type="entry name" value="DUF383"/>
    <property type="match status" value="1"/>
</dbReference>
<feature type="compositionally biased region" description="Basic and acidic residues" evidence="3">
    <location>
        <begin position="247"/>
        <end position="269"/>
    </location>
</feature>
<dbReference type="InterPro" id="IPR039717">
    <property type="entry name" value="Hgh1"/>
</dbReference>
<dbReference type="Pfam" id="PF04064">
    <property type="entry name" value="DUF384"/>
    <property type="match status" value="1"/>
</dbReference>
<dbReference type="InterPro" id="IPR011989">
    <property type="entry name" value="ARM-like"/>
</dbReference>
<dbReference type="AlphaFoldDB" id="A0A5C3F2K4"/>
<evidence type="ECO:0000259" key="5">
    <source>
        <dbReference type="Pfam" id="PF04064"/>
    </source>
</evidence>
<feature type="region of interest" description="Disordered" evidence="3">
    <location>
        <begin position="247"/>
        <end position="271"/>
    </location>
</feature>
<dbReference type="PANTHER" id="PTHR13387">
    <property type="entry name" value="PROTEIN HGH1 HOMOLOG"/>
    <property type="match status" value="1"/>
</dbReference>
<evidence type="ECO:0000256" key="3">
    <source>
        <dbReference type="SAM" id="MobiDB-lite"/>
    </source>
</evidence>
<dbReference type="InterPro" id="IPR007206">
    <property type="entry name" value="Protein_HGH1_C"/>
</dbReference>
<evidence type="ECO:0000256" key="2">
    <source>
        <dbReference type="ARBA" id="ARBA00014076"/>
    </source>
</evidence>
<dbReference type="InterPro" id="IPR016024">
    <property type="entry name" value="ARM-type_fold"/>
</dbReference>
<dbReference type="EMBL" id="OOIP01000011">
    <property type="protein sequence ID" value="SPO38743.1"/>
    <property type="molecule type" value="Genomic_DNA"/>
</dbReference>
<feature type="compositionally biased region" description="Basic and acidic residues" evidence="3">
    <location>
        <begin position="503"/>
        <end position="519"/>
    </location>
</feature>
<name>A0A5C3F2K4_9BASI</name>
<dbReference type="PANTHER" id="PTHR13387:SF9">
    <property type="entry name" value="PROTEIN HGH1 HOMOLOG"/>
    <property type="match status" value="1"/>
</dbReference>
<evidence type="ECO:0000256" key="1">
    <source>
        <dbReference type="ARBA" id="ARBA00006712"/>
    </source>
</evidence>
<organism evidence="6 7">
    <name type="scientific">Pseudozyma flocculosa</name>
    <dbReference type="NCBI Taxonomy" id="84751"/>
    <lineage>
        <taxon>Eukaryota</taxon>
        <taxon>Fungi</taxon>
        <taxon>Dikarya</taxon>
        <taxon>Basidiomycota</taxon>
        <taxon>Ustilaginomycotina</taxon>
        <taxon>Ustilaginomycetes</taxon>
        <taxon>Ustilaginales</taxon>
        <taxon>Ustilaginaceae</taxon>
        <taxon>Pseudozyma</taxon>
    </lineage>
</organism>
<evidence type="ECO:0000313" key="7">
    <source>
        <dbReference type="Proteomes" id="UP000323386"/>
    </source>
</evidence>
<sequence length="538" mass="58742">MPAAATTTTTRKASAQPSAAELEVLTFLTDPNAQVRQVALSNIVGFSAQTSPHRSLLLSKHKNPDGSPLLGRDGNEVDTIDDLKRLCQDQPITAHDAFSALINLSDSMVVARRIGDARFLEFLVHYIADPVSLLADLACMLLSNLTKVEPICAELLDLRVQARPFYDFIPTADLDAAVSGMDVEPSDPEYARKKAAAESYAKRLVDQANQSEEQVPAMARLLDAFEEGATVDSQGSTLEAMKKRIQEAAKNEDGTKEKEEVEKGPDGRPRIRRKTNCNFLASVFANVTVLPRGRDWFVAPLSASSAAASASAQAAAAKADSTTDGALPAATEYPVARIMAFTEHPNLIRRGGVISAMKNILFVKSAHKLLVAPPPAREGEDEMLRGALRATTRPPSSVDILPYLLLPLCDGAEMAEVDFEDQETLPEECQMLPEDKKRERDPALRLMLVESLLLLCTNLYGRQCLRARGAYVVLRSAHLVEKDEKITEAVVRLVNILQRDESDATAKDLEDDAESRQEDVGAEEPLDSDDEDLVIEEL</sequence>
<proteinExistence type="inferred from homology"/>
<evidence type="ECO:0000259" key="4">
    <source>
        <dbReference type="Pfam" id="PF04063"/>
    </source>
</evidence>
<keyword evidence="7" id="KW-1185">Reference proteome</keyword>
<feature type="compositionally biased region" description="Acidic residues" evidence="3">
    <location>
        <begin position="520"/>
        <end position="538"/>
    </location>
</feature>
<gene>
    <name evidence="6" type="ORF">PSFLO_04222</name>
</gene>
<dbReference type="InterPro" id="IPR007205">
    <property type="entry name" value="Protein_HGH1_N"/>
</dbReference>
<reference evidence="6 7" key="1">
    <citation type="submission" date="2018-03" db="EMBL/GenBank/DDBJ databases">
        <authorList>
            <person name="Guldener U."/>
        </authorList>
    </citation>
    <scope>NUCLEOTIDE SEQUENCE [LARGE SCALE GENOMIC DNA]</scope>
    <source>
        <strain evidence="6 7">DAOM196992</strain>
    </source>
</reference>
<dbReference type="SUPFAM" id="SSF48371">
    <property type="entry name" value="ARM repeat"/>
    <property type="match status" value="1"/>
</dbReference>
<feature type="region of interest" description="Disordered" evidence="3">
    <location>
        <begin position="503"/>
        <end position="538"/>
    </location>
</feature>
<accession>A0A5C3F2K4</accession>
<dbReference type="Proteomes" id="UP000323386">
    <property type="component" value="Unassembled WGS sequence"/>
</dbReference>
<feature type="domain" description="Protein HGH1 C-terminal" evidence="5">
    <location>
        <begin position="451"/>
        <end position="503"/>
    </location>
</feature>
<comment type="similarity">
    <text evidence="1">Belongs to the HGH1 family.</text>
</comment>
<evidence type="ECO:0000313" key="6">
    <source>
        <dbReference type="EMBL" id="SPO38743.1"/>
    </source>
</evidence>